<dbReference type="PANTHER" id="PTHR46113">
    <property type="entry name" value="SNAC DOMAIN-CONTAINING PROTEIN"/>
    <property type="match status" value="1"/>
</dbReference>
<name>A0A2S2QCR7_9HEMI</name>
<sequence>MTFYLLKSKNLFSLLEFNDQFLQAPISSWETNKDFIQAKEVVSCLKGVNDTAERVVKLMQDFHGLLTADEAQKQFVLQCVSEHRKIYPDCKKEILKRKYQL</sequence>
<dbReference type="OrthoDB" id="6629168at2759"/>
<gene>
    <name evidence="1" type="ORF">g.2777</name>
</gene>
<dbReference type="EMBL" id="GGMS01006341">
    <property type="protein sequence ID" value="MBY75544.1"/>
    <property type="molecule type" value="Transcribed_RNA"/>
</dbReference>
<evidence type="ECO:0000313" key="1">
    <source>
        <dbReference type="EMBL" id="MBY75544.1"/>
    </source>
</evidence>
<reference evidence="1" key="1">
    <citation type="submission" date="2018-04" db="EMBL/GenBank/DDBJ databases">
        <title>Transcriptome assembly of Sipha flava.</title>
        <authorList>
            <person name="Scully E.D."/>
            <person name="Geib S.M."/>
            <person name="Palmer N.A."/>
            <person name="Koch K."/>
            <person name="Bradshaw J."/>
            <person name="Heng-Moss T."/>
            <person name="Sarath G."/>
        </authorList>
    </citation>
    <scope>NUCLEOTIDE SEQUENCE</scope>
</reference>
<accession>A0A2S2QCR7</accession>
<organism evidence="1">
    <name type="scientific">Sipha flava</name>
    <name type="common">yellow sugarcane aphid</name>
    <dbReference type="NCBI Taxonomy" id="143950"/>
    <lineage>
        <taxon>Eukaryota</taxon>
        <taxon>Metazoa</taxon>
        <taxon>Ecdysozoa</taxon>
        <taxon>Arthropoda</taxon>
        <taxon>Hexapoda</taxon>
        <taxon>Insecta</taxon>
        <taxon>Pterygota</taxon>
        <taxon>Neoptera</taxon>
        <taxon>Paraneoptera</taxon>
        <taxon>Hemiptera</taxon>
        <taxon>Sternorrhyncha</taxon>
        <taxon>Aphidomorpha</taxon>
        <taxon>Aphidoidea</taxon>
        <taxon>Aphididae</taxon>
        <taxon>Sipha</taxon>
    </lineage>
</organism>
<protein>
    <submittedName>
        <fullName evidence="1">Uncharacterized protein</fullName>
    </submittedName>
</protein>
<dbReference type="PANTHER" id="PTHR46113:SF1">
    <property type="entry name" value="PEPTIDASE M17 LEUCYL AMINOPEPTIDASE N-TERMINAL DOMAIN-CONTAINING PROTEIN"/>
    <property type="match status" value="1"/>
</dbReference>
<proteinExistence type="predicted"/>
<dbReference type="AlphaFoldDB" id="A0A2S2QCR7"/>